<feature type="transmembrane region" description="Helical" evidence="3">
    <location>
        <begin position="82"/>
        <end position="101"/>
    </location>
</feature>
<dbReference type="EMBL" id="JABFCZ010000049">
    <property type="protein sequence ID" value="MBD1549649.1"/>
    <property type="molecule type" value="Genomic_DNA"/>
</dbReference>
<dbReference type="GO" id="GO:0043190">
    <property type="term" value="C:ATP-binding cassette (ABC) transporter complex"/>
    <property type="evidence" value="ECO:0007669"/>
    <property type="project" value="InterPro"/>
</dbReference>
<keyword evidence="2" id="KW-0813">Transport</keyword>
<dbReference type="InterPro" id="IPR000412">
    <property type="entry name" value="ABC_2_transport"/>
</dbReference>
<dbReference type="PANTHER" id="PTHR30413:SF10">
    <property type="entry name" value="CAPSULE POLYSACCHARIDE EXPORT INNER-MEMBRANE PROTEIN CTRC"/>
    <property type="match status" value="1"/>
</dbReference>
<evidence type="ECO:0000313" key="5">
    <source>
        <dbReference type="Proteomes" id="UP000598467"/>
    </source>
</evidence>
<feature type="transmembrane region" description="Helical" evidence="3">
    <location>
        <begin position="41"/>
        <end position="62"/>
    </location>
</feature>
<accession>A0A926P071</accession>
<feature type="transmembrane region" description="Helical" evidence="3">
    <location>
        <begin position="244"/>
        <end position="263"/>
    </location>
</feature>
<dbReference type="PRINTS" id="PR00164">
    <property type="entry name" value="ABC2TRNSPORT"/>
</dbReference>
<evidence type="ECO:0000256" key="2">
    <source>
        <dbReference type="ARBA" id="ARBA00022448"/>
    </source>
</evidence>
<feature type="transmembrane region" description="Helical" evidence="3">
    <location>
        <begin position="122"/>
        <end position="144"/>
    </location>
</feature>
<dbReference type="RefSeq" id="WP_190294340.1">
    <property type="nucleotide sequence ID" value="NZ_JABFCZ010000049.1"/>
</dbReference>
<reference evidence="4" key="1">
    <citation type="submission" date="2020-05" db="EMBL/GenBank/DDBJ databases">
        <title>Identification of trans-AT polyketide cluster in two marine bacteria, producers of a novel glutaramide-containing polyketide sesbanimide D and analogs.</title>
        <authorList>
            <person name="Kacar D."/>
            <person name="Rodriguez P."/>
            <person name="Canedo L."/>
            <person name="Gonzalez E."/>
            <person name="Galan B."/>
            <person name="De La Calle F."/>
            <person name="Garcia J.L."/>
        </authorList>
    </citation>
    <scope>NUCLEOTIDE SEQUENCE</scope>
    <source>
        <strain evidence="4">PHM038</strain>
    </source>
</reference>
<feature type="transmembrane region" description="Helical" evidence="3">
    <location>
        <begin position="156"/>
        <end position="179"/>
    </location>
</feature>
<sequence>MSASSFSHTPASPTAKAISEKIHVARAVILRDMRTRFLNHGLGFLIVPLFPFVHLVFLLVAYRISGRQTPYGDSLNVYVTTALIPTLTFMYVSRFMSLSLLMNRPMLAFPVVRILDIIFARAFLEVVAGIISTLMILFSLMILGDNVIPHDPLQALCAYLATILFSLGAGIIVSVFALFSPTVLTGFVLMQVATYITSGALFNLADLPSPVANILLWNPILHASEWMRVAFYEGYPDQYLNKSYLLFLGLGLNVIGLSAERFFRGKLLEG</sequence>
<keyword evidence="3" id="KW-1133">Transmembrane helix</keyword>
<comment type="similarity">
    <text evidence="1">Belongs to the ABC-2 integral membrane protein family.</text>
</comment>
<protein>
    <submittedName>
        <fullName evidence="4">ABC transporter permease</fullName>
    </submittedName>
</protein>
<gene>
    <name evidence="4" type="ORF">HK439_25630</name>
</gene>
<dbReference type="GO" id="GO:0140359">
    <property type="term" value="F:ABC-type transporter activity"/>
    <property type="evidence" value="ECO:0007669"/>
    <property type="project" value="InterPro"/>
</dbReference>
<evidence type="ECO:0000313" key="4">
    <source>
        <dbReference type="EMBL" id="MBD1549649.1"/>
    </source>
</evidence>
<proteinExistence type="inferred from homology"/>
<dbReference type="AlphaFoldDB" id="A0A926P071"/>
<comment type="caution">
    <text evidence="4">The sequence shown here is derived from an EMBL/GenBank/DDBJ whole genome shotgun (WGS) entry which is preliminary data.</text>
</comment>
<organism evidence="4 5">
    <name type="scientific">Roseibium aggregatum</name>
    <dbReference type="NCBI Taxonomy" id="187304"/>
    <lineage>
        <taxon>Bacteria</taxon>
        <taxon>Pseudomonadati</taxon>
        <taxon>Pseudomonadota</taxon>
        <taxon>Alphaproteobacteria</taxon>
        <taxon>Hyphomicrobiales</taxon>
        <taxon>Stappiaceae</taxon>
        <taxon>Roseibium</taxon>
    </lineage>
</organism>
<keyword evidence="3" id="KW-0812">Transmembrane</keyword>
<feature type="transmembrane region" description="Helical" evidence="3">
    <location>
        <begin position="186"/>
        <end position="205"/>
    </location>
</feature>
<name>A0A926P071_9HYPH</name>
<evidence type="ECO:0000256" key="1">
    <source>
        <dbReference type="ARBA" id="ARBA00007783"/>
    </source>
</evidence>
<dbReference type="GO" id="GO:0015920">
    <property type="term" value="P:lipopolysaccharide transport"/>
    <property type="evidence" value="ECO:0007669"/>
    <property type="project" value="TreeGrafter"/>
</dbReference>
<dbReference type="PANTHER" id="PTHR30413">
    <property type="entry name" value="INNER MEMBRANE TRANSPORT PERMEASE"/>
    <property type="match status" value="1"/>
</dbReference>
<evidence type="ECO:0000256" key="3">
    <source>
        <dbReference type="SAM" id="Phobius"/>
    </source>
</evidence>
<dbReference type="Proteomes" id="UP000598467">
    <property type="component" value="Unassembled WGS sequence"/>
</dbReference>
<keyword evidence="3" id="KW-0472">Membrane</keyword>